<comment type="caution">
    <text evidence="1">The sequence shown here is derived from an EMBL/GenBank/DDBJ whole genome shotgun (WGS) entry which is preliminary data.</text>
</comment>
<gene>
    <name evidence="1" type="ORF">LENED_003453</name>
</gene>
<keyword evidence="2" id="KW-1185">Reference proteome</keyword>
<dbReference type="Proteomes" id="UP000188533">
    <property type="component" value="Unassembled WGS sequence"/>
</dbReference>
<evidence type="ECO:0000313" key="1">
    <source>
        <dbReference type="EMBL" id="GAW01835.1"/>
    </source>
</evidence>
<dbReference type="AlphaFoldDB" id="A0A1Q3E3M1"/>
<dbReference type="EMBL" id="BDGU01000075">
    <property type="protein sequence ID" value="GAW01835.1"/>
    <property type="molecule type" value="Genomic_DNA"/>
</dbReference>
<reference evidence="1 2" key="2">
    <citation type="submission" date="2017-02" db="EMBL/GenBank/DDBJ databases">
        <title>A genome survey and senescence transcriptome analysis in Lentinula edodes.</title>
        <authorList>
            <person name="Sakamoto Y."/>
            <person name="Nakade K."/>
            <person name="Sato S."/>
            <person name="Yoshida Y."/>
            <person name="Miyazaki K."/>
            <person name="Natsume S."/>
            <person name="Konno N."/>
        </authorList>
    </citation>
    <scope>NUCLEOTIDE SEQUENCE [LARGE SCALE GENOMIC DNA]</scope>
    <source>
        <strain evidence="1 2">NBRC 111202</strain>
    </source>
</reference>
<accession>A0A1Q3E3M1</accession>
<proteinExistence type="predicted"/>
<sequence length="198" mass="21834">MEASEQRAVSWTKLYRALAEERGRKYDSVKELELKVSGWEDRLMQDVSKMFGQLQVLKIEVVRGFPDEVELENMAPPATVWRRADAVDTWCQRFIDIDGNLVGNYADSAATGKNSGGDDVTDHELQPSIDYLDNIIPDAVLVNTLDTLDESGQRIDNTRFGLATMVIETIGSPSQNDEGTGAEGGIMSGIFGGTNSIW</sequence>
<evidence type="ECO:0000313" key="2">
    <source>
        <dbReference type="Proteomes" id="UP000188533"/>
    </source>
</evidence>
<protein>
    <submittedName>
        <fullName evidence="1">Uncharacterized protein</fullName>
    </submittedName>
</protein>
<organism evidence="1 2">
    <name type="scientific">Lentinula edodes</name>
    <name type="common">Shiitake mushroom</name>
    <name type="synonym">Lentinus edodes</name>
    <dbReference type="NCBI Taxonomy" id="5353"/>
    <lineage>
        <taxon>Eukaryota</taxon>
        <taxon>Fungi</taxon>
        <taxon>Dikarya</taxon>
        <taxon>Basidiomycota</taxon>
        <taxon>Agaricomycotina</taxon>
        <taxon>Agaricomycetes</taxon>
        <taxon>Agaricomycetidae</taxon>
        <taxon>Agaricales</taxon>
        <taxon>Marasmiineae</taxon>
        <taxon>Omphalotaceae</taxon>
        <taxon>Lentinula</taxon>
    </lineage>
</organism>
<name>A0A1Q3E3M1_LENED</name>
<reference evidence="1 2" key="1">
    <citation type="submission" date="2016-08" db="EMBL/GenBank/DDBJ databases">
        <authorList>
            <consortium name="Lentinula edodes genome sequencing consortium"/>
            <person name="Sakamoto Y."/>
            <person name="Nakade K."/>
            <person name="Sato S."/>
            <person name="Yoshida Y."/>
            <person name="Miyazaki K."/>
            <person name="Natsume S."/>
            <person name="Konno N."/>
        </authorList>
    </citation>
    <scope>NUCLEOTIDE SEQUENCE [LARGE SCALE GENOMIC DNA]</scope>
    <source>
        <strain evidence="1 2">NBRC 111202</strain>
    </source>
</reference>